<keyword evidence="1" id="KW-0677">Repeat</keyword>
<keyword evidence="3" id="KW-1133">Transmembrane helix</keyword>
<dbReference type="Pfam" id="PF13432">
    <property type="entry name" value="TPR_16"/>
    <property type="match status" value="1"/>
</dbReference>
<dbReference type="EMBL" id="BAABGT010000024">
    <property type="protein sequence ID" value="GAA4541391.1"/>
    <property type="molecule type" value="Genomic_DNA"/>
</dbReference>
<keyword evidence="3" id="KW-0812">Transmembrane</keyword>
<dbReference type="Pfam" id="PF14559">
    <property type="entry name" value="TPR_19"/>
    <property type="match status" value="1"/>
</dbReference>
<accession>A0ABP8RL65</accession>
<name>A0ABP8RL65_9PSEU</name>
<dbReference type="SMART" id="SM00028">
    <property type="entry name" value="TPR"/>
    <property type="match status" value="4"/>
</dbReference>
<reference evidence="5" key="1">
    <citation type="journal article" date="2019" name="Int. J. Syst. Evol. Microbiol.">
        <title>The Global Catalogue of Microorganisms (GCM) 10K type strain sequencing project: providing services to taxonomists for standard genome sequencing and annotation.</title>
        <authorList>
            <consortium name="The Broad Institute Genomics Platform"/>
            <consortium name="The Broad Institute Genome Sequencing Center for Infectious Disease"/>
            <person name="Wu L."/>
            <person name="Ma J."/>
        </authorList>
    </citation>
    <scope>NUCLEOTIDE SEQUENCE [LARGE SCALE GENOMIC DNA]</scope>
    <source>
        <strain evidence="5">JCM 17906</strain>
    </source>
</reference>
<sequence length="341" mass="37030">MTPPTSPFDLALRAEQLGQLGRVEDAERAAREALALEPGDPRLLGTLSSTMLLAERYDEGLAAAEAACAAGPQLERPHRLRALHLSMLGRHAEAVEAGYASVTLEPEEPAAAHGYAKVLQRAGRTADAVRVARRVVELEPDSASAHLLLADCASDLRDRAHRDLARQEYEATLRIDPENAAARHDLALLDARTRRPAQALAGLIAAGRLDPTMPEVMRTVVVVLWQLSWRLRMWLFVATLFTLGASLSSATGARVSAGIVLVLTAALVWWTTRDLPRQTWPVVRRAVRTDRPLTVTYAALALCLLLYLGALASGFGVMVTGVWVILIALGWLALGVRAFRR</sequence>
<evidence type="ECO:0000256" key="2">
    <source>
        <dbReference type="ARBA" id="ARBA00022803"/>
    </source>
</evidence>
<evidence type="ECO:0000256" key="1">
    <source>
        <dbReference type="ARBA" id="ARBA00022737"/>
    </source>
</evidence>
<evidence type="ECO:0000256" key="3">
    <source>
        <dbReference type="SAM" id="Phobius"/>
    </source>
</evidence>
<keyword evidence="3" id="KW-0472">Membrane</keyword>
<dbReference type="Proteomes" id="UP001501598">
    <property type="component" value="Unassembled WGS sequence"/>
</dbReference>
<feature type="transmembrane region" description="Helical" evidence="3">
    <location>
        <begin position="321"/>
        <end position="339"/>
    </location>
</feature>
<evidence type="ECO:0000313" key="4">
    <source>
        <dbReference type="EMBL" id="GAA4541391.1"/>
    </source>
</evidence>
<dbReference type="PANTHER" id="PTHR44858">
    <property type="entry name" value="TETRATRICOPEPTIDE REPEAT PROTEIN 6"/>
    <property type="match status" value="1"/>
</dbReference>
<proteinExistence type="predicted"/>
<dbReference type="InterPro" id="IPR050498">
    <property type="entry name" value="Ycf3"/>
</dbReference>
<dbReference type="SUPFAM" id="SSF48452">
    <property type="entry name" value="TPR-like"/>
    <property type="match status" value="1"/>
</dbReference>
<dbReference type="PANTHER" id="PTHR44858:SF1">
    <property type="entry name" value="UDP-N-ACETYLGLUCOSAMINE--PEPTIDE N-ACETYLGLUCOSAMINYLTRANSFERASE SPINDLY-RELATED"/>
    <property type="match status" value="1"/>
</dbReference>
<dbReference type="RefSeq" id="WP_345414134.1">
    <property type="nucleotide sequence ID" value="NZ_BAABGT010000024.1"/>
</dbReference>
<dbReference type="InterPro" id="IPR019734">
    <property type="entry name" value="TPR_rpt"/>
</dbReference>
<dbReference type="Gene3D" id="1.25.40.10">
    <property type="entry name" value="Tetratricopeptide repeat domain"/>
    <property type="match status" value="1"/>
</dbReference>
<organism evidence="4 5">
    <name type="scientific">Pseudonocardia xishanensis</name>
    <dbReference type="NCBI Taxonomy" id="630995"/>
    <lineage>
        <taxon>Bacteria</taxon>
        <taxon>Bacillati</taxon>
        <taxon>Actinomycetota</taxon>
        <taxon>Actinomycetes</taxon>
        <taxon>Pseudonocardiales</taxon>
        <taxon>Pseudonocardiaceae</taxon>
        <taxon>Pseudonocardia</taxon>
    </lineage>
</organism>
<protein>
    <submittedName>
        <fullName evidence="4">Tetratricopeptide repeat protein</fullName>
    </submittedName>
</protein>
<keyword evidence="5" id="KW-1185">Reference proteome</keyword>
<keyword evidence="2" id="KW-0802">TPR repeat</keyword>
<dbReference type="InterPro" id="IPR011990">
    <property type="entry name" value="TPR-like_helical_dom_sf"/>
</dbReference>
<feature type="transmembrane region" description="Helical" evidence="3">
    <location>
        <begin position="293"/>
        <end position="315"/>
    </location>
</feature>
<evidence type="ECO:0000313" key="5">
    <source>
        <dbReference type="Proteomes" id="UP001501598"/>
    </source>
</evidence>
<gene>
    <name evidence="4" type="ORF">GCM10023175_15200</name>
</gene>
<comment type="caution">
    <text evidence="4">The sequence shown here is derived from an EMBL/GenBank/DDBJ whole genome shotgun (WGS) entry which is preliminary data.</text>
</comment>
<feature type="transmembrane region" description="Helical" evidence="3">
    <location>
        <begin position="255"/>
        <end position="272"/>
    </location>
</feature>